<keyword evidence="2" id="KW-1185">Reference proteome</keyword>
<comment type="caution">
    <text evidence="1">The sequence shown here is derived from an EMBL/GenBank/DDBJ whole genome shotgun (WGS) entry which is preliminary data.</text>
</comment>
<dbReference type="RefSeq" id="WP_123821636.1">
    <property type="nucleotide sequence ID" value="NZ_RKQG01000004.1"/>
</dbReference>
<evidence type="ECO:0008006" key="3">
    <source>
        <dbReference type="Google" id="ProtNLM"/>
    </source>
</evidence>
<gene>
    <name evidence="1" type="ORF">EDD38_7427</name>
</gene>
<evidence type="ECO:0000313" key="2">
    <source>
        <dbReference type="Proteomes" id="UP000266906"/>
    </source>
</evidence>
<accession>A0A3N4R258</accession>
<proteinExistence type="predicted"/>
<name>A0A3N4R258_9ACTN</name>
<dbReference type="EMBL" id="RKQG01000004">
    <property type="protein sequence ID" value="RPE27282.1"/>
    <property type="molecule type" value="Genomic_DNA"/>
</dbReference>
<protein>
    <recommendedName>
        <fullName evidence="3">DUF3168 domain-containing protein</fullName>
    </recommendedName>
</protein>
<reference evidence="1 2" key="1">
    <citation type="submission" date="2018-11" db="EMBL/GenBank/DDBJ databases">
        <title>Sequencing the genomes of 1000 actinobacteria strains.</title>
        <authorList>
            <person name="Klenk H.-P."/>
        </authorList>
    </citation>
    <scope>NUCLEOTIDE SEQUENCE [LARGE SCALE GENOMIC DNA]</scope>
    <source>
        <strain evidence="1 2">DSM 44781</strain>
    </source>
</reference>
<organism evidence="1 2">
    <name type="scientific">Kitasatospora cineracea</name>
    <dbReference type="NCBI Taxonomy" id="88074"/>
    <lineage>
        <taxon>Bacteria</taxon>
        <taxon>Bacillati</taxon>
        <taxon>Actinomycetota</taxon>
        <taxon>Actinomycetes</taxon>
        <taxon>Kitasatosporales</taxon>
        <taxon>Streptomycetaceae</taxon>
        <taxon>Kitasatospora</taxon>
    </lineage>
</organism>
<dbReference type="Proteomes" id="UP000266906">
    <property type="component" value="Unassembled WGS sequence"/>
</dbReference>
<evidence type="ECO:0000313" key="1">
    <source>
        <dbReference type="EMBL" id="RPE27282.1"/>
    </source>
</evidence>
<dbReference type="AlphaFoldDB" id="A0A3N4R258"/>
<sequence>MTAPQLLPHVQALAAAISALPGTPLTVYIGGAPTGPAPLPDTYVVLYPDAGTVVAASLADDRTELAGMVQATCVGSTPEGAIGTADRVAQAWNGATVVAGRACWRPERLGGPPLARDDDLVPAVWYLAVQYGIHSIPA</sequence>